<dbReference type="PROSITE" id="PS00518">
    <property type="entry name" value="ZF_RING_1"/>
    <property type="match status" value="1"/>
</dbReference>
<feature type="transmembrane region" description="Helical" evidence="5">
    <location>
        <begin position="74"/>
        <end position="92"/>
    </location>
</feature>
<reference evidence="7 8" key="1">
    <citation type="journal article" date="2012" name="Science">
        <title>The Paleozoic origin of enzymatic lignin decomposition reconstructed from 31 fungal genomes.</title>
        <authorList>
            <person name="Floudas D."/>
            <person name="Binder M."/>
            <person name="Riley R."/>
            <person name="Barry K."/>
            <person name="Blanchette R.A."/>
            <person name="Henrissat B."/>
            <person name="Martinez A.T."/>
            <person name="Otillar R."/>
            <person name="Spatafora J.W."/>
            <person name="Yadav J.S."/>
            <person name="Aerts A."/>
            <person name="Benoit I."/>
            <person name="Boyd A."/>
            <person name="Carlson A."/>
            <person name="Copeland A."/>
            <person name="Coutinho P.M."/>
            <person name="de Vries R.P."/>
            <person name="Ferreira P."/>
            <person name="Findley K."/>
            <person name="Foster B."/>
            <person name="Gaskell J."/>
            <person name="Glotzer D."/>
            <person name="Gorecki P."/>
            <person name="Heitman J."/>
            <person name="Hesse C."/>
            <person name="Hori C."/>
            <person name="Igarashi K."/>
            <person name="Jurgens J.A."/>
            <person name="Kallen N."/>
            <person name="Kersten P."/>
            <person name="Kohler A."/>
            <person name="Kuees U."/>
            <person name="Kumar T.K.A."/>
            <person name="Kuo A."/>
            <person name="LaButti K."/>
            <person name="Larrondo L.F."/>
            <person name="Lindquist E."/>
            <person name="Ling A."/>
            <person name="Lombard V."/>
            <person name="Lucas S."/>
            <person name="Lundell T."/>
            <person name="Martin R."/>
            <person name="McLaughlin D.J."/>
            <person name="Morgenstern I."/>
            <person name="Morin E."/>
            <person name="Murat C."/>
            <person name="Nagy L.G."/>
            <person name="Nolan M."/>
            <person name="Ohm R.A."/>
            <person name="Patyshakuliyeva A."/>
            <person name="Rokas A."/>
            <person name="Ruiz-Duenas F.J."/>
            <person name="Sabat G."/>
            <person name="Salamov A."/>
            <person name="Samejima M."/>
            <person name="Schmutz J."/>
            <person name="Slot J.C."/>
            <person name="St John F."/>
            <person name="Stenlid J."/>
            <person name="Sun H."/>
            <person name="Sun S."/>
            <person name="Syed K."/>
            <person name="Tsang A."/>
            <person name="Wiebenga A."/>
            <person name="Young D."/>
            <person name="Pisabarro A."/>
            <person name="Eastwood D.C."/>
            <person name="Martin F."/>
            <person name="Cullen D."/>
            <person name="Grigoriev I.V."/>
            <person name="Hibbett D.S."/>
        </authorList>
    </citation>
    <scope>NUCLEOTIDE SEQUENCE</scope>
    <source>
        <strain evidence="8">FP-58527</strain>
    </source>
</reference>
<keyword evidence="3" id="KW-0862">Zinc</keyword>
<dbReference type="PANTHER" id="PTHR45969">
    <property type="entry name" value="RING ZINC FINGER PROTEIN-RELATED"/>
    <property type="match status" value="1"/>
</dbReference>
<evidence type="ECO:0000256" key="3">
    <source>
        <dbReference type="ARBA" id="ARBA00022833"/>
    </source>
</evidence>
<dbReference type="GO" id="GO:0016567">
    <property type="term" value="P:protein ubiquitination"/>
    <property type="evidence" value="ECO:0007669"/>
    <property type="project" value="TreeGrafter"/>
</dbReference>
<dbReference type="PROSITE" id="PS50089">
    <property type="entry name" value="ZF_RING_2"/>
    <property type="match status" value="1"/>
</dbReference>
<organism evidence="7 8">
    <name type="scientific">Fomitopsis schrenkii</name>
    <name type="common">Brown rot fungus</name>
    <dbReference type="NCBI Taxonomy" id="2126942"/>
    <lineage>
        <taxon>Eukaryota</taxon>
        <taxon>Fungi</taxon>
        <taxon>Dikarya</taxon>
        <taxon>Basidiomycota</taxon>
        <taxon>Agaricomycotina</taxon>
        <taxon>Agaricomycetes</taxon>
        <taxon>Polyporales</taxon>
        <taxon>Fomitopsis</taxon>
    </lineage>
</organism>
<keyword evidence="5" id="KW-0472">Membrane</keyword>
<keyword evidence="2 4" id="KW-0863">Zinc-finger</keyword>
<proteinExistence type="predicted"/>
<dbReference type="SMART" id="SM00184">
    <property type="entry name" value="RING"/>
    <property type="match status" value="1"/>
</dbReference>
<feature type="transmembrane region" description="Helical" evidence="5">
    <location>
        <begin position="20"/>
        <end position="39"/>
    </location>
</feature>
<name>S8FWN7_FOMSC</name>
<protein>
    <recommendedName>
        <fullName evidence="6">RING-type domain-containing protein</fullName>
    </recommendedName>
</protein>
<dbReference type="STRING" id="743788.S8FWN7"/>
<keyword evidence="5" id="KW-0812">Transmembrane</keyword>
<evidence type="ECO:0000256" key="4">
    <source>
        <dbReference type="PROSITE-ProRule" id="PRU00175"/>
    </source>
</evidence>
<keyword evidence="1" id="KW-0479">Metal-binding</keyword>
<dbReference type="HOGENOM" id="CLU_677988_0_0_1"/>
<dbReference type="SUPFAM" id="SSF57850">
    <property type="entry name" value="RING/U-box"/>
    <property type="match status" value="1"/>
</dbReference>
<keyword evidence="8" id="KW-1185">Reference proteome</keyword>
<dbReference type="InParanoid" id="S8FWN7"/>
<gene>
    <name evidence="7" type="ORF">FOMPIDRAFT_1044862</name>
</gene>
<accession>S8FWN7</accession>
<evidence type="ECO:0000256" key="2">
    <source>
        <dbReference type="ARBA" id="ARBA00022771"/>
    </source>
</evidence>
<dbReference type="EMBL" id="KE504123">
    <property type="protein sequence ID" value="EPT05536.1"/>
    <property type="molecule type" value="Genomic_DNA"/>
</dbReference>
<sequence>MPLRQALTAPWRGIQSYPYLHQFLLANVFSRFFFFAATLDLGIVDLRRLIYDPQYVVPRIDYILVPELTGTPGVIYMASAYIVTFLLVEISWRMGTFADRIRTSSRVYSWQAKAVSVTWRHMIPVVLMMEVARAVARIRGLLVLDLIWMSVSVVVLGRFTWPVLRANMIIRDRRVKEARVIANLARVSRVSRLAEAFPVVRRCHIPTDDDCPICLVPFGKVSCAVVRTPGCGHVFCKNCIAKWIVQSKGRCPVCRHDVYPDLEASAARFYGFSAFPRLILRTTIDIWDIITMPVWNAVAKVLSVLVQVYSSIVSIFRTVLGFVTSLCRLVTSDLIWLINELAEANEPPLDTGRASETNSKDGFDAIQKHIEELVMMMQAQSSQVSQMTGEQLRQAQDIRTLAATLERMQWGRSVAEVAPASVSKGDETRGHARLSVV</sequence>
<dbReference type="GO" id="GO:0008270">
    <property type="term" value="F:zinc ion binding"/>
    <property type="evidence" value="ECO:0007669"/>
    <property type="project" value="UniProtKB-KW"/>
</dbReference>
<evidence type="ECO:0000313" key="7">
    <source>
        <dbReference type="EMBL" id="EPT05536.1"/>
    </source>
</evidence>
<keyword evidence="5" id="KW-1133">Transmembrane helix</keyword>
<dbReference type="Pfam" id="PF13639">
    <property type="entry name" value="zf-RING_2"/>
    <property type="match status" value="1"/>
</dbReference>
<dbReference type="AlphaFoldDB" id="S8FWN7"/>
<dbReference type="InterPro" id="IPR013083">
    <property type="entry name" value="Znf_RING/FYVE/PHD"/>
</dbReference>
<dbReference type="InterPro" id="IPR017907">
    <property type="entry name" value="Znf_RING_CS"/>
</dbReference>
<feature type="transmembrane region" description="Helical" evidence="5">
    <location>
        <begin position="138"/>
        <end position="161"/>
    </location>
</feature>
<dbReference type="GO" id="GO:0061630">
    <property type="term" value="F:ubiquitin protein ligase activity"/>
    <property type="evidence" value="ECO:0007669"/>
    <property type="project" value="TreeGrafter"/>
</dbReference>
<dbReference type="PANTHER" id="PTHR45969:SF69">
    <property type="entry name" value="FINGER DOMAIN PROTEIN, PUTATIVE (AFU_ORTHOLOGUE AFUA_3G12190)-RELATED"/>
    <property type="match status" value="1"/>
</dbReference>
<dbReference type="OrthoDB" id="8062037at2759"/>
<feature type="domain" description="RING-type" evidence="6">
    <location>
        <begin position="211"/>
        <end position="255"/>
    </location>
</feature>
<evidence type="ECO:0000256" key="5">
    <source>
        <dbReference type="SAM" id="Phobius"/>
    </source>
</evidence>
<evidence type="ECO:0000313" key="8">
    <source>
        <dbReference type="Proteomes" id="UP000015241"/>
    </source>
</evidence>
<evidence type="ECO:0000259" key="6">
    <source>
        <dbReference type="PROSITE" id="PS50089"/>
    </source>
</evidence>
<dbReference type="Proteomes" id="UP000015241">
    <property type="component" value="Unassembled WGS sequence"/>
</dbReference>
<evidence type="ECO:0000256" key="1">
    <source>
        <dbReference type="ARBA" id="ARBA00022723"/>
    </source>
</evidence>
<dbReference type="InterPro" id="IPR001841">
    <property type="entry name" value="Znf_RING"/>
</dbReference>
<dbReference type="Gene3D" id="3.30.40.10">
    <property type="entry name" value="Zinc/RING finger domain, C3HC4 (zinc finger)"/>
    <property type="match status" value="1"/>
</dbReference>